<evidence type="ECO:0000313" key="2">
    <source>
        <dbReference type="EMBL" id="PVH25884.1"/>
    </source>
</evidence>
<gene>
    <name evidence="2" type="ORF">DC487_08115</name>
</gene>
<dbReference type="RefSeq" id="WP_116775456.1">
    <property type="nucleotide sequence ID" value="NZ_QDKG01000002.1"/>
</dbReference>
<dbReference type="Gene3D" id="2.60.40.1190">
    <property type="match status" value="1"/>
</dbReference>
<reference evidence="2 3" key="1">
    <citation type="submission" date="2018-04" db="EMBL/GenBank/DDBJ databases">
        <title>Sphingobacterium cortibacter sp. nov.</title>
        <authorList>
            <person name="Li Y."/>
        </authorList>
    </citation>
    <scope>NUCLEOTIDE SEQUENCE [LARGE SCALE GENOMIC DNA]</scope>
    <source>
        <strain evidence="2 3">2c-3</strain>
    </source>
</reference>
<accession>A0A2T8HKA8</accession>
<feature type="signal peptide" evidence="1">
    <location>
        <begin position="1"/>
        <end position="21"/>
    </location>
</feature>
<dbReference type="PROSITE" id="PS51257">
    <property type="entry name" value="PROKAR_LIPOPROTEIN"/>
    <property type="match status" value="1"/>
</dbReference>
<dbReference type="OrthoDB" id="792194at2"/>
<comment type="caution">
    <text evidence="2">The sequence shown here is derived from an EMBL/GenBank/DDBJ whole genome shotgun (WGS) entry which is preliminary data.</text>
</comment>
<keyword evidence="3" id="KW-1185">Reference proteome</keyword>
<dbReference type="Proteomes" id="UP000245627">
    <property type="component" value="Unassembled WGS sequence"/>
</dbReference>
<feature type="chain" id="PRO_5015699070" evidence="1">
    <location>
        <begin position="22"/>
        <end position="248"/>
    </location>
</feature>
<sequence length="248" mass="27339">MKRLISAFILFFLACATFAQAKKSDAKFISGLQMVIDGQLEDWSTQWNTVGDKEPLWTYAIGYDDQYLFVAVKVIDPALQLEAAAHGISVMVNKDGKKKDGMQFIFPVPDAETIRSMLEMGDFSATHVKTELIARSRGYKVKDFPKIVDGLLSLSNAYGLQAVAKVDAADHLVYESAIPLAQLGLPASAITPVAIEIAIQNRWNNRLTAQAHQQQKPSAQQQTGARAKSPYKGKTAVWVIDKLPLQKD</sequence>
<dbReference type="SUPFAM" id="SSF49344">
    <property type="entry name" value="CBD9-like"/>
    <property type="match status" value="1"/>
</dbReference>
<dbReference type="AlphaFoldDB" id="A0A2T8HKA8"/>
<protein>
    <submittedName>
        <fullName evidence="2">Uncharacterized protein</fullName>
    </submittedName>
</protein>
<evidence type="ECO:0000313" key="3">
    <source>
        <dbReference type="Proteomes" id="UP000245627"/>
    </source>
</evidence>
<dbReference type="EMBL" id="QDKG01000002">
    <property type="protein sequence ID" value="PVH25884.1"/>
    <property type="molecule type" value="Genomic_DNA"/>
</dbReference>
<keyword evidence="1" id="KW-0732">Signal</keyword>
<organism evidence="2 3">
    <name type="scientific">Sphingobacterium corticibacter</name>
    <dbReference type="NCBI Taxonomy" id="2171749"/>
    <lineage>
        <taxon>Bacteria</taxon>
        <taxon>Pseudomonadati</taxon>
        <taxon>Bacteroidota</taxon>
        <taxon>Sphingobacteriia</taxon>
        <taxon>Sphingobacteriales</taxon>
        <taxon>Sphingobacteriaceae</taxon>
        <taxon>Sphingobacterium</taxon>
    </lineage>
</organism>
<proteinExistence type="predicted"/>
<evidence type="ECO:0000256" key="1">
    <source>
        <dbReference type="SAM" id="SignalP"/>
    </source>
</evidence>
<name>A0A2T8HKA8_9SPHI</name>